<feature type="region of interest" description="Disordered" evidence="1">
    <location>
        <begin position="1"/>
        <end position="42"/>
    </location>
</feature>
<protein>
    <submittedName>
        <fullName evidence="3">Uncharacterized protein</fullName>
    </submittedName>
</protein>
<dbReference type="Proteomes" id="UP000319004">
    <property type="component" value="Chromosome"/>
</dbReference>
<gene>
    <name evidence="3" type="ORF">Enr13x_12970</name>
</gene>
<name>A0A518HKU3_9BACT</name>
<dbReference type="AlphaFoldDB" id="A0A518HKU3"/>
<accession>A0A518HKU3</accession>
<feature type="transmembrane region" description="Helical" evidence="2">
    <location>
        <begin position="54"/>
        <end position="78"/>
    </location>
</feature>
<organism evidence="3 4">
    <name type="scientific">Stieleria neptunia</name>
    <dbReference type="NCBI Taxonomy" id="2527979"/>
    <lineage>
        <taxon>Bacteria</taxon>
        <taxon>Pseudomonadati</taxon>
        <taxon>Planctomycetota</taxon>
        <taxon>Planctomycetia</taxon>
        <taxon>Pirellulales</taxon>
        <taxon>Pirellulaceae</taxon>
        <taxon>Stieleria</taxon>
    </lineage>
</organism>
<sequence>MIHALIANCNSKPHPPDRPAVTDPSPNQTRRESTAVQQADLDPPGLLSREELRILLLLLPLLILSVSPPIVLFVLHWFHPELILIETTP</sequence>
<keyword evidence="4" id="KW-1185">Reference proteome</keyword>
<proteinExistence type="predicted"/>
<dbReference type="RefSeq" id="WP_145385180.1">
    <property type="nucleotide sequence ID" value="NZ_CP037423.1"/>
</dbReference>
<evidence type="ECO:0000256" key="1">
    <source>
        <dbReference type="SAM" id="MobiDB-lite"/>
    </source>
</evidence>
<keyword evidence="2" id="KW-0812">Transmembrane</keyword>
<evidence type="ECO:0000313" key="4">
    <source>
        <dbReference type="Proteomes" id="UP000319004"/>
    </source>
</evidence>
<dbReference type="EMBL" id="CP037423">
    <property type="protein sequence ID" value="QDV41458.1"/>
    <property type="molecule type" value="Genomic_DNA"/>
</dbReference>
<dbReference type="KEGG" id="snep:Enr13x_12970"/>
<dbReference type="OrthoDB" id="287707at2"/>
<keyword evidence="2" id="KW-0472">Membrane</keyword>
<evidence type="ECO:0000313" key="3">
    <source>
        <dbReference type="EMBL" id="QDV41458.1"/>
    </source>
</evidence>
<evidence type="ECO:0000256" key="2">
    <source>
        <dbReference type="SAM" id="Phobius"/>
    </source>
</evidence>
<reference evidence="3 4" key="1">
    <citation type="submission" date="2019-03" db="EMBL/GenBank/DDBJ databases">
        <title>Deep-cultivation of Planctomycetes and their phenomic and genomic characterization uncovers novel biology.</title>
        <authorList>
            <person name="Wiegand S."/>
            <person name="Jogler M."/>
            <person name="Boedeker C."/>
            <person name="Pinto D."/>
            <person name="Vollmers J."/>
            <person name="Rivas-Marin E."/>
            <person name="Kohn T."/>
            <person name="Peeters S.H."/>
            <person name="Heuer A."/>
            <person name="Rast P."/>
            <person name="Oberbeckmann S."/>
            <person name="Bunk B."/>
            <person name="Jeske O."/>
            <person name="Meyerdierks A."/>
            <person name="Storesund J.E."/>
            <person name="Kallscheuer N."/>
            <person name="Luecker S."/>
            <person name="Lage O.M."/>
            <person name="Pohl T."/>
            <person name="Merkel B.J."/>
            <person name="Hornburger P."/>
            <person name="Mueller R.-W."/>
            <person name="Bruemmer F."/>
            <person name="Labrenz M."/>
            <person name="Spormann A.M."/>
            <person name="Op den Camp H."/>
            <person name="Overmann J."/>
            <person name="Amann R."/>
            <person name="Jetten M.S.M."/>
            <person name="Mascher T."/>
            <person name="Medema M.H."/>
            <person name="Devos D.P."/>
            <person name="Kaster A.-K."/>
            <person name="Ovreas L."/>
            <person name="Rohde M."/>
            <person name="Galperin M.Y."/>
            <person name="Jogler C."/>
        </authorList>
    </citation>
    <scope>NUCLEOTIDE SEQUENCE [LARGE SCALE GENOMIC DNA]</scope>
    <source>
        <strain evidence="3 4">Enr13</strain>
    </source>
</reference>
<keyword evidence="2" id="KW-1133">Transmembrane helix</keyword>